<accession>A0A3B0VZV7</accession>
<dbReference type="PIRSF" id="PIRSF039032">
    <property type="entry name" value="HigB-2"/>
    <property type="match status" value="1"/>
</dbReference>
<dbReference type="InterPro" id="IPR009387">
    <property type="entry name" value="HigB-2"/>
</dbReference>
<proteinExistence type="predicted"/>
<sequence length="107" mass="12293">MVIIETSIFTKQINALMDDESYRNFQNELISTPDIGKVIKGSGGIRKVRWSGSGRGKRGGSRLLYYWVISSSQIYMLFAYSKNEYSDLTKEQLSALRKLVKLEFKNE</sequence>
<protein>
    <recommendedName>
        <fullName evidence="2">RelE-like translational repressor toxin</fullName>
    </recommendedName>
</protein>
<gene>
    <name evidence="1" type="ORF">MNBD_GAMMA04-964</name>
</gene>
<dbReference type="AlphaFoldDB" id="A0A3B0VZV7"/>
<name>A0A3B0VZV7_9ZZZZ</name>
<organism evidence="1">
    <name type="scientific">hydrothermal vent metagenome</name>
    <dbReference type="NCBI Taxonomy" id="652676"/>
    <lineage>
        <taxon>unclassified sequences</taxon>
        <taxon>metagenomes</taxon>
        <taxon>ecological metagenomes</taxon>
    </lineage>
</organism>
<evidence type="ECO:0000313" key="1">
    <source>
        <dbReference type="EMBL" id="VAW49218.1"/>
    </source>
</evidence>
<reference evidence="1" key="1">
    <citation type="submission" date="2018-06" db="EMBL/GenBank/DDBJ databases">
        <authorList>
            <person name="Zhirakovskaya E."/>
        </authorList>
    </citation>
    <scope>NUCLEOTIDE SEQUENCE</scope>
</reference>
<dbReference type="EMBL" id="UOFB01000335">
    <property type="protein sequence ID" value="VAW49218.1"/>
    <property type="molecule type" value="Genomic_DNA"/>
</dbReference>
<evidence type="ECO:0008006" key="2">
    <source>
        <dbReference type="Google" id="ProtNLM"/>
    </source>
</evidence>